<evidence type="ECO:0000313" key="3">
    <source>
        <dbReference type="Proteomes" id="UP000502756"/>
    </source>
</evidence>
<sequence length="159" mass="17368">MKLLVVALIFSVALGHCTNTALTPTPEQASADALTIRTGTSFGMCAGYCVHEYVINGTSVALTQSATRTQNQHPIRTCQFTINEADWSALKAAANVDAFRQQPERLGCPDCADGGAEFIELQLNDQKHRVTFEYGKTIPGFEPLVDLLRRQRTAHPSCK</sequence>
<keyword evidence="3" id="KW-1185">Reference proteome</keyword>
<dbReference type="Proteomes" id="UP000502756">
    <property type="component" value="Chromosome"/>
</dbReference>
<organism evidence="2 3">
    <name type="scientific">Spirosoma taeanense</name>
    <dbReference type="NCBI Taxonomy" id="2735870"/>
    <lineage>
        <taxon>Bacteria</taxon>
        <taxon>Pseudomonadati</taxon>
        <taxon>Bacteroidota</taxon>
        <taxon>Cytophagia</taxon>
        <taxon>Cytophagales</taxon>
        <taxon>Cytophagaceae</taxon>
        <taxon>Spirosoma</taxon>
    </lineage>
</organism>
<dbReference type="AlphaFoldDB" id="A0A6M5YDN8"/>
<evidence type="ECO:0008006" key="4">
    <source>
        <dbReference type="Google" id="ProtNLM"/>
    </source>
</evidence>
<gene>
    <name evidence="2" type="ORF">HNV11_23285</name>
</gene>
<dbReference type="EMBL" id="CP053435">
    <property type="protein sequence ID" value="QJW92089.1"/>
    <property type="molecule type" value="Genomic_DNA"/>
</dbReference>
<feature type="signal peptide" evidence="1">
    <location>
        <begin position="1"/>
        <end position="21"/>
    </location>
</feature>
<name>A0A6M5YDN8_9BACT</name>
<reference evidence="2 3" key="1">
    <citation type="submission" date="2020-05" db="EMBL/GenBank/DDBJ databases">
        <title>Genome sequencing of Spirosoma sp. TS118.</title>
        <authorList>
            <person name="Lee J.-H."/>
            <person name="Jeong S."/>
            <person name="Zhao L."/>
            <person name="Jung J.-H."/>
            <person name="Kim M.-K."/>
            <person name="Lim S."/>
        </authorList>
    </citation>
    <scope>NUCLEOTIDE SEQUENCE [LARGE SCALE GENOMIC DNA]</scope>
    <source>
        <strain evidence="2 3">TS118</strain>
    </source>
</reference>
<protein>
    <recommendedName>
        <fullName evidence="4">NlpE-like protein</fullName>
    </recommendedName>
</protein>
<feature type="chain" id="PRO_5026950097" description="NlpE-like protein" evidence="1">
    <location>
        <begin position="22"/>
        <end position="159"/>
    </location>
</feature>
<proteinExistence type="predicted"/>
<dbReference type="KEGG" id="stae:HNV11_23285"/>
<evidence type="ECO:0000256" key="1">
    <source>
        <dbReference type="SAM" id="SignalP"/>
    </source>
</evidence>
<accession>A0A6M5YDN8</accession>
<evidence type="ECO:0000313" key="2">
    <source>
        <dbReference type="EMBL" id="QJW92089.1"/>
    </source>
</evidence>
<dbReference type="RefSeq" id="WP_171741940.1">
    <property type="nucleotide sequence ID" value="NZ_CP053435.1"/>
</dbReference>
<keyword evidence="1" id="KW-0732">Signal</keyword>